<dbReference type="RefSeq" id="WP_387407087.1">
    <property type="nucleotide sequence ID" value="NZ_JBIAQY010000038.1"/>
</dbReference>
<dbReference type="PANTHER" id="PTHR43669">
    <property type="entry name" value="5-KETO-D-GLUCONATE 5-REDUCTASE"/>
    <property type="match status" value="1"/>
</dbReference>
<evidence type="ECO:0000313" key="3">
    <source>
        <dbReference type="EMBL" id="MFF3575105.1"/>
    </source>
</evidence>
<dbReference type="Gene3D" id="3.40.50.720">
    <property type="entry name" value="NAD(P)-binding Rossmann-like Domain"/>
    <property type="match status" value="1"/>
</dbReference>
<dbReference type="PANTHER" id="PTHR43669:SF14">
    <property type="entry name" value="OXIDOREDUCTASE"/>
    <property type="match status" value="1"/>
</dbReference>
<dbReference type="GO" id="GO:0016491">
    <property type="term" value="F:oxidoreductase activity"/>
    <property type="evidence" value="ECO:0007669"/>
    <property type="project" value="UniProtKB-KW"/>
</dbReference>
<evidence type="ECO:0000256" key="1">
    <source>
        <dbReference type="ARBA" id="ARBA00006484"/>
    </source>
</evidence>
<dbReference type="PRINTS" id="PR00081">
    <property type="entry name" value="GDHRDH"/>
</dbReference>
<dbReference type="InterPro" id="IPR002347">
    <property type="entry name" value="SDR_fam"/>
</dbReference>
<evidence type="ECO:0000256" key="2">
    <source>
        <dbReference type="ARBA" id="ARBA00023002"/>
    </source>
</evidence>
<accession>A0ABW6SIA1</accession>
<reference evidence="3 4" key="1">
    <citation type="submission" date="2024-10" db="EMBL/GenBank/DDBJ databases">
        <title>The Natural Products Discovery Center: Release of the First 8490 Sequenced Strains for Exploring Actinobacteria Biosynthetic Diversity.</title>
        <authorList>
            <person name="Kalkreuter E."/>
            <person name="Kautsar S.A."/>
            <person name="Yang D."/>
            <person name="Bader C.D."/>
            <person name="Teijaro C.N."/>
            <person name="Fluegel L."/>
            <person name="Davis C.M."/>
            <person name="Simpson J.R."/>
            <person name="Lauterbach L."/>
            <person name="Steele A.D."/>
            <person name="Gui C."/>
            <person name="Meng S."/>
            <person name="Li G."/>
            <person name="Viehrig K."/>
            <person name="Ye F."/>
            <person name="Su P."/>
            <person name="Kiefer A.F."/>
            <person name="Nichols A."/>
            <person name="Cepeda A.J."/>
            <person name="Yan W."/>
            <person name="Fan B."/>
            <person name="Jiang Y."/>
            <person name="Adhikari A."/>
            <person name="Zheng C.-J."/>
            <person name="Schuster L."/>
            <person name="Cowan T.M."/>
            <person name="Smanski M.J."/>
            <person name="Chevrette M.G."/>
            <person name="De Carvalho L.P.S."/>
            <person name="Shen B."/>
        </authorList>
    </citation>
    <scope>NUCLEOTIDE SEQUENCE [LARGE SCALE GENOMIC DNA]</scope>
    <source>
        <strain evidence="3 4">NPDC002593</strain>
    </source>
</reference>
<sequence length="205" mass="21900">MSDIFGIAGKTAVVTGSGRNIGRTIVLELAGCGANVIVNTRSDQAEADSVAEEARDLGVGSLVVLGDAADKATVERIRTQAEATFGGVDIYVSNAARRLYKDFFEITDEEWLPVLDPFSRHHRCGYPRQRRSMDVRISGPSVRAARNAPAGILVPLGHRSPRHSHTVPWSAGSCESDVVGGPPWISIPADPQQLSACDGLHTLSE</sequence>
<gene>
    <name evidence="3" type="ORF">ACFYXQ_45960</name>
</gene>
<comment type="caution">
    <text evidence="3">The sequence shown here is derived from an EMBL/GenBank/DDBJ whole genome shotgun (WGS) entry which is preliminary data.</text>
</comment>
<protein>
    <submittedName>
        <fullName evidence="3">SDR family NAD(P)-dependent oxidoreductase</fullName>
        <ecNumber evidence="3">1.1.1.-</ecNumber>
    </submittedName>
</protein>
<dbReference type="EMBL" id="JBIAQY010000038">
    <property type="protein sequence ID" value="MFF3575105.1"/>
    <property type="molecule type" value="Genomic_DNA"/>
</dbReference>
<name>A0ABW6SIA1_9NOCA</name>
<dbReference type="EC" id="1.1.1.-" evidence="3"/>
<dbReference type="SUPFAM" id="SSF51735">
    <property type="entry name" value="NAD(P)-binding Rossmann-fold domains"/>
    <property type="match status" value="1"/>
</dbReference>
<proteinExistence type="inferred from homology"/>
<dbReference type="Pfam" id="PF00106">
    <property type="entry name" value="adh_short"/>
    <property type="match status" value="1"/>
</dbReference>
<organism evidence="3 4">
    <name type="scientific">Nocardia jiangxiensis</name>
    <dbReference type="NCBI Taxonomy" id="282685"/>
    <lineage>
        <taxon>Bacteria</taxon>
        <taxon>Bacillati</taxon>
        <taxon>Actinomycetota</taxon>
        <taxon>Actinomycetes</taxon>
        <taxon>Mycobacteriales</taxon>
        <taxon>Nocardiaceae</taxon>
        <taxon>Nocardia</taxon>
    </lineage>
</organism>
<evidence type="ECO:0000313" key="4">
    <source>
        <dbReference type="Proteomes" id="UP001601992"/>
    </source>
</evidence>
<dbReference type="InterPro" id="IPR036291">
    <property type="entry name" value="NAD(P)-bd_dom_sf"/>
</dbReference>
<comment type="similarity">
    <text evidence="1">Belongs to the short-chain dehydrogenases/reductases (SDR) family.</text>
</comment>
<dbReference type="Proteomes" id="UP001601992">
    <property type="component" value="Unassembled WGS sequence"/>
</dbReference>
<keyword evidence="2 3" id="KW-0560">Oxidoreductase</keyword>
<keyword evidence="4" id="KW-1185">Reference proteome</keyword>